<feature type="region of interest" description="Disordered" evidence="8">
    <location>
        <begin position="166"/>
        <end position="200"/>
    </location>
</feature>
<evidence type="ECO:0000256" key="3">
    <source>
        <dbReference type="ARBA" id="ARBA00022737"/>
    </source>
</evidence>
<evidence type="ECO:0000313" key="11">
    <source>
        <dbReference type="EnsemblPlants" id="LPERR04G02560.1"/>
    </source>
</evidence>
<dbReference type="Pfam" id="PF13962">
    <property type="entry name" value="PGG"/>
    <property type="match status" value="1"/>
</dbReference>
<sequence>MTDHKLNILDSLPDDTQGGQDPEVRHEKIRLQVCGALNLTMETAFDMSENDFRTWKYEFPKVPWQDNSDDCGFFVFKFMRLWDGHQFFQSIPTESRQLRMDFLAYILSYKDNKAELPPLVSRWIKKISEETIIARKGRQSWSSHVMNTKLLNAAREGDVKKFDELLEGEGGSPIPPTRTSSVLNSSRDEPSDVITSNQHGVTRPKLDDAVAIERAIDIPEHSSAEDADEVPATNQAEIAREATYTVRLLRSILEGATAEGDGVLHIAARFGHEEFVRNVCCKAELILEHTCAAVSDFEEVERTQAVWFGEFLRARNHRGETCLHEAVRWGSKEIVLLLVEADAKLNDSTSDALVQIVNDEEASPLYLATTLRKADIIKILTDEQSTIYSPSYTGPGGKTALHAAVLLDKVLSKELLEWKKDLINMPDVFGSTPLHYLASNGGSDIARLLLEKNSESAYWADSNGSLPSHVAAANGRVDIIQQLLKVCADCLWLLNDSGQSILHIAVEKKKEKAVKYICGEQNFTRILNLRDMAGNSAIHSAVRTGNQWIFFSLIRNKEVKLSLVDKEEHTPLDLAVLSLPAGLKHVQAPRSWILYDLVLAGADLGTCRWDHLKSKKEEADRGHLSKAISKSAGLLAVCSVLILNIAFAAAFNVANSYNSFSHERTARRQSINTRRSRARKHAFKAFVLSDSLAFLFSSVTTFCCTFAGFSTMDKRTRSGYLVMGFRFLRYSAVSMIAVFMLGLYVVVEPVDVRIATVACVFALVAVSVLFMTPVVTMLLHMWFLSRRLGFRAWWYNVLCNRRHRHRVPFQFHPLAQLSLSVLGSFLVVCVTITGFSYL</sequence>
<feature type="transmembrane region" description="Helical" evidence="9">
    <location>
        <begin position="632"/>
        <end position="654"/>
    </location>
</feature>
<dbReference type="Proteomes" id="UP000032180">
    <property type="component" value="Chromosome 4"/>
</dbReference>
<feature type="region of interest" description="Disordered" evidence="8">
    <location>
        <begin position="1"/>
        <end position="23"/>
    </location>
</feature>
<keyword evidence="2 9" id="KW-0812">Transmembrane</keyword>
<keyword evidence="6 9" id="KW-0472">Membrane</keyword>
<evidence type="ECO:0000256" key="2">
    <source>
        <dbReference type="ARBA" id="ARBA00022692"/>
    </source>
</evidence>
<dbReference type="PANTHER" id="PTHR24186">
    <property type="entry name" value="PROTEIN PHOSPHATASE 1 REGULATORY SUBUNIT"/>
    <property type="match status" value="1"/>
</dbReference>
<protein>
    <recommendedName>
        <fullName evidence="10">PGG domain-containing protein</fullName>
    </recommendedName>
</protein>
<feature type="repeat" description="ANK" evidence="7">
    <location>
        <begin position="463"/>
        <end position="489"/>
    </location>
</feature>
<dbReference type="HOGENOM" id="CLU_000134_36_5_1"/>
<dbReference type="GO" id="GO:0005886">
    <property type="term" value="C:plasma membrane"/>
    <property type="evidence" value="ECO:0007669"/>
    <property type="project" value="TreeGrafter"/>
</dbReference>
<dbReference type="PROSITE" id="PS50088">
    <property type="entry name" value="ANK_REPEAT"/>
    <property type="match status" value="3"/>
</dbReference>
<reference evidence="11 12" key="1">
    <citation type="submission" date="2012-08" db="EMBL/GenBank/DDBJ databases">
        <title>Oryza genome evolution.</title>
        <authorList>
            <person name="Wing R.A."/>
        </authorList>
    </citation>
    <scope>NUCLEOTIDE SEQUENCE</scope>
</reference>
<keyword evidence="5 7" id="KW-0040">ANK repeat</keyword>
<dbReference type="Gene3D" id="3.40.395.10">
    <property type="entry name" value="Adenoviral Proteinase, Chain A"/>
    <property type="match status" value="1"/>
</dbReference>
<dbReference type="SUPFAM" id="SSF54001">
    <property type="entry name" value="Cysteine proteinases"/>
    <property type="match status" value="1"/>
</dbReference>
<dbReference type="InterPro" id="IPR036770">
    <property type="entry name" value="Ankyrin_rpt-contain_sf"/>
</dbReference>
<dbReference type="AlphaFoldDB" id="A0A0D9W2K1"/>
<dbReference type="InterPro" id="IPR038765">
    <property type="entry name" value="Papain-like_cys_pep_sf"/>
</dbReference>
<organism evidence="11 12">
    <name type="scientific">Leersia perrieri</name>
    <dbReference type="NCBI Taxonomy" id="77586"/>
    <lineage>
        <taxon>Eukaryota</taxon>
        <taxon>Viridiplantae</taxon>
        <taxon>Streptophyta</taxon>
        <taxon>Embryophyta</taxon>
        <taxon>Tracheophyta</taxon>
        <taxon>Spermatophyta</taxon>
        <taxon>Magnoliopsida</taxon>
        <taxon>Liliopsida</taxon>
        <taxon>Poales</taxon>
        <taxon>Poaceae</taxon>
        <taxon>BOP clade</taxon>
        <taxon>Oryzoideae</taxon>
        <taxon>Oryzeae</taxon>
        <taxon>Oryzinae</taxon>
        <taxon>Leersia</taxon>
    </lineage>
</organism>
<feature type="transmembrane region" description="Helical" evidence="9">
    <location>
        <begin position="685"/>
        <end position="708"/>
    </location>
</feature>
<evidence type="ECO:0000256" key="1">
    <source>
        <dbReference type="ARBA" id="ARBA00004141"/>
    </source>
</evidence>
<dbReference type="Gene3D" id="1.25.40.20">
    <property type="entry name" value="Ankyrin repeat-containing domain"/>
    <property type="match status" value="1"/>
</dbReference>
<keyword evidence="12" id="KW-1185">Reference proteome</keyword>
<dbReference type="SMART" id="SM00248">
    <property type="entry name" value="ANK"/>
    <property type="match status" value="7"/>
</dbReference>
<feature type="transmembrane region" description="Helical" evidence="9">
    <location>
        <begin position="754"/>
        <end position="783"/>
    </location>
</feature>
<dbReference type="Gramene" id="LPERR04G02560.1">
    <property type="protein sequence ID" value="LPERR04G02560.1"/>
    <property type="gene ID" value="LPERR04G02560"/>
</dbReference>
<dbReference type="STRING" id="77586.A0A0D9W2K1"/>
<proteinExistence type="predicted"/>
<reference evidence="11" key="3">
    <citation type="submission" date="2015-04" db="UniProtKB">
        <authorList>
            <consortium name="EnsemblPlants"/>
        </authorList>
    </citation>
    <scope>IDENTIFICATION</scope>
</reference>
<evidence type="ECO:0000256" key="6">
    <source>
        <dbReference type="ARBA" id="ARBA00023136"/>
    </source>
</evidence>
<name>A0A0D9W2K1_9ORYZ</name>
<feature type="transmembrane region" description="Helical" evidence="9">
    <location>
        <begin position="814"/>
        <end position="837"/>
    </location>
</feature>
<dbReference type="SUPFAM" id="SSF48403">
    <property type="entry name" value="Ankyrin repeat"/>
    <property type="match status" value="1"/>
</dbReference>
<dbReference type="eggNOG" id="KOG0504">
    <property type="taxonomic scope" value="Eukaryota"/>
</dbReference>
<evidence type="ECO:0000256" key="4">
    <source>
        <dbReference type="ARBA" id="ARBA00022989"/>
    </source>
</evidence>
<dbReference type="Pfam" id="PF12796">
    <property type="entry name" value="Ank_2"/>
    <property type="match status" value="3"/>
</dbReference>
<dbReference type="InterPro" id="IPR026961">
    <property type="entry name" value="PGG_dom"/>
</dbReference>
<evidence type="ECO:0000259" key="10">
    <source>
        <dbReference type="Pfam" id="PF13962"/>
    </source>
</evidence>
<evidence type="ECO:0000313" key="12">
    <source>
        <dbReference type="Proteomes" id="UP000032180"/>
    </source>
</evidence>
<reference evidence="12" key="2">
    <citation type="submission" date="2013-12" db="EMBL/GenBank/DDBJ databases">
        <authorList>
            <person name="Yu Y."/>
            <person name="Lee S."/>
            <person name="de Baynast K."/>
            <person name="Wissotski M."/>
            <person name="Liu L."/>
            <person name="Talag J."/>
            <person name="Goicoechea J."/>
            <person name="Angelova A."/>
            <person name="Jetty R."/>
            <person name="Kudrna D."/>
            <person name="Golser W."/>
            <person name="Rivera L."/>
            <person name="Zhang J."/>
            <person name="Wing R."/>
        </authorList>
    </citation>
    <scope>NUCLEOTIDE SEQUENCE</scope>
</reference>
<feature type="repeat" description="ANK" evidence="7">
    <location>
        <begin position="318"/>
        <end position="350"/>
    </location>
</feature>
<evidence type="ECO:0000256" key="7">
    <source>
        <dbReference type="PROSITE-ProRule" id="PRU00023"/>
    </source>
</evidence>
<feature type="domain" description="PGG" evidence="10">
    <location>
        <begin position="627"/>
        <end position="746"/>
    </location>
</feature>
<keyword evidence="3" id="KW-0677">Repeat</keyword>
<keyword evidence="4 9" id="KW-1133">Transmembrane helix</keyword>
<dbReference type="PANTHER" id="PTHR24186:SF50">
    <property type="entry name" value="ANKYRIN REPEAT-CONTAINING PROTEIN ITN1-LIKE ISOFORM X1"/>
    <property type="match status" value="1"/>
</dbReference>
<feature type="repeat" description="ANK" evidence="7">
    <location>
        <begin position="429"/>
        <end position="455"/>
    </location>
</feature>
<feature type="transmembrane region" description="Helical" evidence="9">
    <location>
        <begin position="728"/>
        <end position="747"/>
    </location>
</feature>
<dbReference type="InterPro" id="IPR002110">
    <property type="entry name" value="Ankyrin_rpt"/>
</dbReference>
<comment type="subcellular location">
    <subcellularLocation>
        <location evidence="1">Membrane</location>
        <topology evidence="1">Multi-pass membrane protein</topology>
    </subcellularLocation>
</comment>
<evidence type="ECO:0000256" key="8">
    <source>
        <dbReference type="SAM" id="MobiDB-lite"/>
    </source>
</evidence>
<dbReference type="EnsemblPlants" id="LPERR04G02560.1">
    <property type="protein sequence ID" value="LPERR04G02560.1"/>
    <property type="gene ID" value="LPERR04G02560"/>
</dbReference>
<dbReference type="PROSITE" id="PS50297">
    <property type="entry name" value="ANK_REP_REGION"/>
    <property type="match status" value="3"/>
</dbReference>
<accession>A0A0D9W2K1</accession>
<evidence type="ECO:0000256" key="5">
    <source>
        <dbReference type="ARBA" id="ARBA00023043"/>
    </source>
</evidence>
<evidence type="ECO:0000256" key="9">
    <source>
        <dbReference type="SAM" id="Phobius"/>
    </source>
</evidence>